<protein>
    <submittedName>
        <fullName evidence="2">Uncharacterized protein</fullName>
    </submittedName>
</protein>
<evidence type="ECO:0000256" key="1">
    <source>
        <dbReference type="SAM" id="MobiDB-lite"/>
    </source>
</evidence>
<evidence type="ECO:0000313" key="3">
    <source>
        <dbReference type="Proteomes" id="UP001362999"/>
    </source>
</evidence>
<feature type="region of interest" description="Disordered" evidence="1">
    <location>
        <begin position="37"/>
        <end position="69"/>
    </location>
</feature>
<comment type="caution">
    <text evidence="2">The sequence shown here is derived from an EMBL/GenBank/DDBJ whole genome shotgun (WGS) entry which is preliminary data.</text>
</comment>
<dbReference type="Proteomes" id="UP001362999">
    <property type="component" value="Unassembled WGS sequence"/>
</dbReference>
<evidence type="ECO:0000313" key="2">
    <source>
        <dbReference type="EMBL" id="KAK6997273.1"/>
    </source>
</evidence>
<reference evidence="2 3" key="1">
    <citation type="journal article" date="2024" name="J Genomics">
        <title>Draft genome sequencing and assembly of Favolaschia claudopus CIRM-BRFM 2984 isolated from oak limbs.</title>
        <authorList>
            <person name="Navarro D."/>
            <person name="Drula E."/>
            <person name="Chaduli D."/>
            <person name="Cazenave R."/>
            <person name="Ahrendt S."/>
            <person name="Wang J."/>
            <person name="Lipzen A."/>
            <person name="Daum C."/>
            <person name="Barry K."/>
            <person name="Grigoriev I.V."/>
            <person name="Favel A."/>
            <person name="Rosso M.N."/>
            <person name="Martin F."/>
        </authorList>
    </citation>
    <scope>NUCLEOTIDE SEQUENCE [LARGE SCALE GENOMIC DNA]</scope>
    <source>
        <strain evidence="2 3">CIRM-BRFM 2984</strain>
    </source>
</reference>
<keyword evidence="3" id="KW-1185">Reference proteome</keyword>
<dbReference type="AlphaFoldDB" id="A0AAW0A2F7"/>
<gene>
    <name evidence="2" type="ORF">R3P38DRAFT_3624561</name>
</gene>
<sequence>WLEYLKAHYPTFRNQIEVDFDRLGSLPGDGSIWDQLRTVDSRDLSDEPDIGPPEGRQRDQGVNGRVGNSFDQVRRWEICTPS</sequence>
<dbReference type="EMBL" id="JAWWNJ010000093">
    <property type="protein sequence ID" value="KAK6997273.1"/>
    <property type="molecule type" value="Genomic_DNA"/>
</dbReference>
<proteinExistence type="predicted"/>
<organism evidence="2 3">
    <name type="scientific">Favolaschia claudopus</name>
    <dbReference type="NCBI Taxonomy" id="2862362"/>
    <lineage>
        <taxon>Eukaryota</taxon>
        <taxon>Fungi</taxon>
        <taxon>Dikarya</taxon>
        <taxon>Basidiomycota</taxon>
        <taxon>Agaricomycotina</taxon>
        <taxon>Agaricomycetes</taxon>
        <taxon>Agaricomycetidae</taxon>
        <taxon>Agaricales</taxon>
        <taxon>Marasmiineae</taxon>
        <taxon>Mycenaceae</taxon>
        <taxon>Favolaschia</taxon>
    </lineage>
</organism>
<name>A0AAW0A2F7_9AGAR</name>
<feature type="non-terminal residue" evidence="2">
    <location>
        <position position="1"/>
    </location>
</feature>
<accession>A0AAW0A2F7</accession>